<reference evidence="4 5" key="1">
    <citation type="submission" date="2024-02" db="EMBL/GenBank/DDBJ databases">
        <title>Genome analysis and characterization of Microbaculum marinisediminis sp. nov., isolated from marine sediment.</title>
        <authorList>
            <person name="Du Z.-J."/>
            <person name="Ye Y.-Q."/>
            <person name="Zhang Z.-R."/>
            <person name="Yuan S.-M."/>
            <person name="Zhang X.-Y."/>
        </authorList>
    </citation>
    <scope>NUCLEOTIDE SEQUENCE [LARGE SCALE GENOMIC DNA]</scope>
    <source>
        <strain evidence="4 5">SDUM1044001</strain>
    </source>
</reference>
<dbReference type="Gene3D" id="3.40.630.30">
    <property type="match status" value="1"/>
</dbReference>
<accession>A0AAW9RZ82</accession>
<feature type="domain" description="N-acetyltransferase" evidence="3">
    <location>
        <begin position="2"/>
        <end position="193"/>
    </location>
</feature>
<dbReference type="Pfam" id="PF00583">
    <property type="entry name" value="Acetyltransf_1"/>
    <property type="match status" value="1"/>
</dbReference>
<dbReference type="CDD" id="cd04301">
    <property type="entry name" value="NAT_SF"/>
    <property type="match status" value="1"/>
</dbReference>
<dbReference type="Proteomes" id="UP001378188">
    <property type="component" value="Unassembled WGS sequence"/>
</dbReference>
<dbReference type="GO" id="GO:0016747">
    <property type="term" value="F:acyltransferase activity, transferring groups other than amino-acyl groups"/>
    <property type="evidence" value="ECO:0007669"/>
    <property type="project" value="InterPro"/>
</dbReference>
<gene>
    <name evidence="4" type="ORF">V3328_16950</name>
</gene>
<name>A0AAW9RZ82_9HYPH</name>
<evidence type="ECO:0000256" key="1">
    <source>
        <dbReference type="ARBA" id="ARBA00022679"/>
    </source>
</evidence>
<dbReference type="EMBL" id="JAZHOF010000007">
    <property type="protein sequence ID" value="MEJ8573183.1"/>
    <property type="molecule type" value="Genomic_DNA"/>
</dbReference>
<evidence type="ECO:0000259" key="3">
    <source>
        <dbReference type="PROSITE" id="PS51186"/>
    </source>
</evidence>
<sequence length="198" mass="21909">MPEIRPARKSDALVLAYLIDLAGEGIPSYLWGQAAEFGETALDVGSRRAEREQGAFSYRNAYVVEVDGRPVSMLLGYRQPDTFAAGDLEEFPPFIRPMVELEAEAPGSWYVNALATLPEHQGRGYGAMLLDIAEQVAANTGATLLSIIVDSKNARAAELYRRSGYRERARRRILALPGDRVDGDWVLLVRPVTRKAEE</sequence>
<dbReference type="SUPFAM" id="SSF55729">
    <property type="entry name" value="Acyl-CoA N-acyltransferases (Nat)"/>
    <property type="match status" value="1"/>
</dbReference>
<dbReference type="RefSeq" id="WP_340330885.1">
    <property type="nucleotide sequence ID" value="NZ_JAZHOF010000007.1"/>
</dbReference>
<comment type="caution">
    <text evidence="4">The sequence shown here is derived from an EMBL/GenBank/DDBJ whole genome shotgun (WGS) entry which is preliminary data.</text>
</comment>
<evidence type="ECO:0000313" key="5">
    <source>
        <dbReference type="Proteomes" id="UP001378188"/>
    </source>
</evidence>
<evidence type="ECO:0000256" key="2">
    <source>
        <dbReference type="ARBA" id="ARBA00023315"/>
    </source>
</evidence>
<dbReference type="InterPro" id="IPR016181">
    <property type="entry name" value="Acyl_CoA_acyltransferase"/>
</dbReference>
<dbReference type="AlphaFoldDB" id="A0AAW9RZ82"/>
<keyword evidence="5" id="KW-1185">Reference proteome</keyword>
<proteinExistence type="predicted"/>
<dbReference type="PROSITE" id="PS51186">
    <property type="entry name" value="GNAT"/>
    <property type="match status" value="1"/>
</dbReference>
<keyword evidence="1" id="KW-0808">Transferase</keyword>
<dbReference type="PANTHER" id="PTHR43877">
    <property type="entry name" value="AMINOALKYLPHOSPHONATE N-ACETYLTRANSFERASE-RELATED-RELATED"/>
    <property type="match status" value="1"/>
</dbReference>
<dbReference type="InterPro" id="IPR000182">
    <property type="entry name" value="GNAT_dom"/>
</dbReference>
<protein>
    <submittedName>
        <fullName evidence="4">GNAT family N-acetyltransferase</fullName>
    </submittedName>
</protein>
<organism evidence="4 5">
    <name type="scientific">Microbaculum marinum</name>
    <dbReference type="NCBI Taxonomy" id="1764581"/>
    <lineage>
        <taxon>Bacteria</taxon>
        <taxon>Pseudomonadati</taxon>
        <taxon>Pseudomonadota</taxon>
        <taxon>Alphaproteobacteria</taxon>
        <taxon>Hyphomicrobiales</taxon>
        <taxon>Tepidamorphaceae</taxon>
        <taxon>Microbaculum</taxon>
    </lineage>
</organism>
<evidence type="ECO:0000313" key="4">
    <source>
        <dbReference type="EMBL" id="MEJ8573183.1"/>
    </source>
</evidence>
<keyword evidence="2" id="KW-0012">Acyltransferase</keyword>
<dbReference type="InterPro" id="IPR050832">
    <property type="entry name" value="Bact_Acetyltransf"/>
</dbReference>